<feature type="region of interest" description="Disordered" evidence="1">
    <location>
        <begin position="66"/>
        <end position="154"/>
    </location>
</feature>
<comment type="caution">
    <text evidence="2">The sequence shown here is derived from an EMBL/GenBank/DDBJ whole genome shotgun (WGS) entry which is preliminary data.</text>
</comment>
<proteinExistence type="predicted"/>
<dbReference type="AlphaFoldDB" id="A0AAW2YIJ9"/>
<evidence type="ECO:0000256" key="1">
    <source>
        <dbReference type="SAM" id="MobiDB-lite"/>
    </source>
</evidence>
<dbReference type="EMBL" id="JACGWN010000001">
    <property type="protein sequence ID" value="KAL0464842.1"/>
    <property type="molecule type" value="Genomic_DNA"/>
</dbReference>
<reference evidence="2" key="1">
    <citation type="submission" date="2020-06" db="EMBL/GenBank/DDBJ databases">
        <authorList>
            <person name="Li T."/>
            <person name="Hu X."/>
            <person name="Zhang T."/>
            <person name="Song X."/>
            <person name="Zhang H."/>
            <person name="Dai N."/>
            <person name="Sheng W."/>
            <person name="Hou X."/>
            <person name="Wei L."/>
        </authorList>
    </citation>
    <scope>NUCLEOTIDE SEQUENCE</scope>
    <source>
        <strain evidence="2">KEN1</strain>
        <tissue evidence="2">Leaf</tissue>
    </source>
</reference>
<feature type="compositionally biased region" description="Polar residues" evidence="1">
    <location>
        <begin position="455"/>
        <end position="465"/>
    </location>
</feature>
<feature type="compositionally biased region" description="Basic and acidic residues" evidence="1">
    <location>
        <begin position="215"/>
        <end position="250"/>
    </location>
</feature>
<feature type="region of interest" description="Disordered" evidence="1">
    <location>
        <begin position="612"/>
        <end position="631"/>
    </location>
</feature>
<feature type="compositionally biased region" description="Low complexity" evidence="1">
    <location>
        <begin position="293"/>
        <end position="302"/>
    </location>
</feature>
<feature type="region of interest" description="Disordered" evidence="1">
    <location>
        <begin position="172"/>
        <end position="250"/>
    </location>
</feature>
<feature type="region of interest" description="Disordered" evidence="1">
    <location>
        <begin position="700"/>
        <end position="730"/>
    </location>
</feature>
<feature type="compositionally biased region" description="Polar residues" evidence="1">
    <location>
        <begin position="311"/>
        <end position="332"/>
    </location>
</feature>
<accession>A0AAW2YIJ9</accession>
<evidence type="ECO:0000313" key="2">
    <source>
        <dbReference type="EMBL" id="KAL0464842.1"/>
    </source>
</evidence>
<feature type="region of interest" description="Disordered" evidence="1">
    <location>
        <begin position="269"/>
        <end position="336"/>
    </location>
</feature>
<dbReference type="PANTHER" id="PTHR34802">
    <property type="entry name" value="CHORISMATE SYNTHASE"/>
    <property type="match status" value="1"/>
</dbReference>
<organism evidence="2">
    <name type="scientific">Sesamum latifolium</name>
    <dbReference type="NCBI Taxonomy" id="2727402"/>
    <lineage>
        <taxon>Eukaryota</taxon>
        <taxon>Viridiplantae</taxon>
        <taxon>Streptophyta</taxon>
        <taxon>Embryophyta</taxon>
        <taxon>Tracheophyta</taxon>
        <taxon>Spermatophyta</taxon>
        <taxon>Magnoliopsida</taxon>
        <taxon>eudicotyledons</taxon>
        <taxon>Gunneridae</taxon>
        <taxon>Pentapetalae</taxon>
        <taxon>asterids</taxon>
        <taxon>lamiids</taxon>
        <taxon>Lamiales</taxon>
        <taxon>Pedaliaceae</taxon>
        <taxon>Sesamum</taxon>
    </lineage>
</organism>
<protein>
    <submittedName>
        <fullName evidence="2">Uncharacterized protein</fullName>
    </submittedName>
</protein>
<sequence>MSLGNEDRRSLDNGSEKFDVVLTKQKISYSTDFLLSLSNLDICKRLPSGFDESLISDFEDALLRLPDRPRIPGSLPVHGFRRNEYGSSPPTRGGSGSYPRGTSGKWESRSSGRSDRDSDSQSDRESDSGRRYGHQSRRSWQTPEHDGLLGSGSFARPSGYAAGISAAKVRANEHHQLGRSSEPYHPPRPYKAVPHSRRDTDAYNDETFGSVECTSEDRAEEERRRRASFEMMRKEQQKVLQEKQRLHLEKHESGGVSDLFEVLVNSKQDNSVNNDELEVSAAAPISSNDLEKSSFVSHSPSSRPLVPPGFKSNTLDKSSGLRSLTHPSSSEVQKPVKGECLVDAGQNLVQNTNDGSERRLSQEISVVDGQPPEKAQHGLNKGENVDLHVSLDVPIKEKPGVEDQLLRLSGHLDSHGTLDDPEIAELNGTRVSNDKSVRDSDRNHSTSGLEKILGSTLSVNDGHSSSAEHHDSKPDGTWSPNSVQSSKFAQWFFEEEAKVPGDVSSASPNDLLSLIVSADGVSDQACINNKEEGIPTVLTCEDLEQSILSEYHAKTTNLQPVLRNWGPTSTNTNQPSTRVDDHASLQLLSMLQKSTDQNTTTVSSDVDISLADKQPSSQENDWATVGNKPQGEVNSKVVPNLSKKLTLETLFGTAFMKELQSVQAPVSVQKGSLGTAQVDAPELHGLPLPIIDNDIASSTTDETGFQRPSHDFTAPSNHRQHTKLGRTESWVGSEDSTIGITSSKLHTEAVPKHGGLERVVDFQLPEEENLMSAGGTQDKRMLAFMPTGNSITNINLSSDMPINLTDKLAALGAVVKSKRGMEGLENLPFARNSYEQMEPEIAYGNVRVQHSSPLFQTPQMTKVRPPYPHLEPHHAHMNSHMNFLGPEPIYNHDSPANHQFSSSMIRPPFHHPNVRIAGFDVPSQQSMLHQMQISGNNPPHMLPDFPRGGPVSHHSNQATGFIQEMNQMQGFPFGPRQPTIGSRGVPIPANPPEALQRLIEVELRANSRQIHPFAPGHSQGMYGHEVDMGLRYG</sequence>
<dbReference type="PANTHER" id="PTHR34802:SF1">
    <property type="entry name" value="CHORISMATE SYNTHASE"/>
    <property type="match status" value="1"/>
</dbReference>
<name>A0AAW2YIJ9_9LAMI</name>
<feature type="region of interest" description="Disordered" evidence="1">
    <location>
        <begin position="412"/>
        <end position="482"/>
    </location>
</feature>
<feature type="compositionally biased region" description="Basic and acidic residues" evidence="1">
    <location>
        <begin position="432"/>
        <end position="444"/>
    </location>
</feature>
<gene>
    <name evidence="2" type="ORF">Slati_0371800</name>
</gene>
<feature type="compositionally biased region" description="Basic and acidic residues" evidence="1">
    <location>
        <begin position="106"/>
        <end position="130"/>
    </location>
</feature>
<feature type="compositionally biased region" description="Low complexity" evidence="1">
    <location>
        <begin position="85"/>
        <end position="104"/>
    </location>
</feature>
<reference evidence="2" key="2">
    <citation type="journal article" date="2024" name="Plant">
        <title>Genomic evolution and insights into agronomic trait innovations of Sesamum species.</title>
        <authorList>
            <person name="Miao H."/>
            <person name="Wang L."/>
            <person name="Qu L."/>
            <person name="Liu H."/>
            <person name="Sun Y."/>
            <person name="Le M."/>
            <person name="Wang Q."/>
            <person name="Wei S."/>
            <person name="Zheng Y."/>
            <person name="Lin W."/>
            <person name="Duan Y."/>
            <person name="Cao H."/>
            <person name="Xiong S."/>
            <person name="Wang X."/>
            <person name="Wei L."/>
            <person name="Li C."/>
            <person name="Ma Q."/>
            <person name="Ju M."/>
            <person name="Zhao R."/>
            <person name="Li G."/>
            <person name="Mu C."/>
            <person name="Tian Q."/>
            <person name="Mei H."/>
            <person name="Zhang T."/>
            <person name="Gao T."/>
            <person name="Zhang H."/>
        </authorList>
    </citation>
    <scope>NUCLEOTIDE SEQUENCE</scope>
    <source>
        <strain evidence="2">KEN1</strain>
    </source>
</reference>